<comment type="caution">
    <text evidence="3">The sequence shown here is derived from an EMBL/GenBank/DDBJ whole genome shotgun (WGS) entry which is preliminary data.</text>
</comment>
<evidence type="ECO:0000256" key="1">
    <source>
        <dbReference type="SAM" id="SignalP"/>
    </source>
</evidence>
<organism evidence="3 4">
    <name type="scientific">Prunus yedoensis var. nudiflora</name>
    <dbReference type="NCBI Taxonomy" id="2094558"/>
    <lineage>
        <taxon>Eukaryota</taxon>
        <taxon>Viridiplantae</taxon>
        <taxon>Streptophyta</taxon>
        <taxon>Embryophyta</taxon>
        <taxon>Tracheophyta</taxon>
        <taxon>Spermatophyta</taxon>
        <taxon>Magnoliopsida</taxon>
        <taxon>eudicotyledons</taxon>
        <taxon>Gunneridae</taxon>
        <taxon>Pentapetalae</taxon>
        <taxon>rosids</taxon>
        <taxon>fabids</taxon>
        <taxon>Rosales</taxon>
        <taxon>Rosaceae</taxon>
        <taxon>Amygdaloideae</taxon>
        <taxon>Amygdaleae</taxon>
        <taxon>Prunus</taxon>
    </lineage>
</organism>
<gene>
    <name evidence="3" type="ORF">Pyn_39418</name>
</gene>
<dbReference type="OrthoDB" id="427480at2759"/>
<feature type="signal peptide" evidence="1">
    <location>
        <begin position="1"/>
        <end position="26"/>
    </location>
</feature>
<dbReference type="AlphaFoldDB" id="A0A314Z5M4"/>
<dbReference type="GO" id="GO:0007005">
    <property type="term" value="P:mitochondrion organization"/>
    <property type="evidence" value="ECO:0007669"/>
    <property type="project" value="TreeGrafter"/>
</dbReference>
<reference evidence="3 4" key="1">
    <citation type="submission" date="2018-02" db="EMBL/GenBank/DDBJ databases">
        <title>Draft genome of wild Prunus yedoensis var. nudiflora.</title>
        <authorList>
            <person name="Baek S."/>
            <person name="Kim J.-H."/>
            <person name="Choi K."/>
            <person name="Kim G.-B."/>
            <person name="Cho A."/>
            <person name="Jang H."/>
            <person name="Shin C.-H."/>
            <person name="Yu H.-J."/>
            <person name="Mun J.-H."/>
        </authorList>
    </citation>
    <scope>NUCLEOTIDE SEQUENCE [LARGE SCALE GENOMIC DNA]</scope>
    <source>
        <strain evidence="4">cv. Jeju island</strain>
        <tissue evidence="3">Leaf</tissue>
    </source>
</reference>
<sequence>MATRSLWGARTKLALSATALIGGGAAANVATSDDPSMTLKLYTTVPPRLIRDAMTATAIAFDYEYSLWGLPEGSSEREKTKQEVHLRSARKLQELCFSNGGIYIKLGQHLGQLEYLVPQEYVQTMRDSMLNKCPVSSYEQVCEVSRKSLEICLIKYVILVIFAEFDPAPIASASLAQVHVARNHDGEKVAVKVQHTHMTDTAAADCATVDFIVNTLHWIFPSFDYRWLIDEMRESLPKELDFINEAKNSEKCWKTFRSFLLILQLMYMHQRCIGI</sequence>
<dbReference type="GO" id="GO:0005743">
    <property type="term" value="C:mitochondrial inner membrane"/>
    <property type="evidence" value="ECO:0007669"/>
    <property type="project" value="TreeGrafter"/>
</dbReference>
<keyword evidence="4" id="KW-1185">Reference proteome</keyword>
<dbReference type="PANTHER" id="PTHR43173">
    <property type="entry name" value="ABC1 FAMILY PROTEIN"/>
    <property type="match status" value="1"/>
</dbReference>
<dbReference type="InterPro" id="IPR004147">
    <property type="entry name" value="ABC1_dom"/>
</dbReference>
<dbReference type="PANTHER" id="PTHR43173:SF19">
    <property type="entry name" value="AARF DOMAIN-CONTAINING PROTEIN KINASE 1"/>
    <property type="match status" value="1"/>
</dbReference>
<keyword evidence="1" id="KW-0732">Signal</keyword>
<protein>
    <submittedName>
        <fullName evidence="3">Putative ABC1 protein</fullName>
    </submittedName>
</protein>
<dbReference type="SUPFAM" id="SSF56112">
    <property type="entry name" value="Protein kinase-like (PK-like)"/>
    <property type="match status" value="1"/>
</dbReference>
<dbReference type="STRING" id="2094558.A0A314Z5M4"/>
<dbReference type="GO" id="GO:0055088">
    <property type="term" value="P:lipid homeostasis"/>
    <property type="evidence" value="ECO:0007669"/>
    <property type="project" value="TreeGrafter"/>
</dbReference>
<dbReference type="EMBL" id="PJQY01000277">
    <property type="protein sequence ID" value="PQQ13980.1"/>
    <property type="molecule type" value="Genomic_DNA"/>
</dbReference>
<dbReference type="InterPro" id="IPR051130">
    <property type="entry name" value="Mito_struct-func_regulator"/>
</dbReference>
<evidence type="ECO:0000259" key="2">
    <source>
        <dbReference type="Pfam" id="PF03109"/>
    </source>
</evidence>
<feature type="domain" description="ABC1 atypical kinase-like" evidence="2">
    <location>
        <begin position="129"/>
        <end position="259"/>
    </location>
</feature>
<dbReference type="Proteomes" id="UP000250321">
    <property type="component" value="Unassembled WGS sequence"/>
</dbReference>
<dbReference type="InterPro" id="IPR011009">
    <property type="entry name" value="Kinase-like_dom_sf"/>
</dbReference>
<name>A0A314Z5M4_PRUYE</name>
<feature type="chain" id="PRO_5016458261" evidence="1">
    <location>
        <begin position="27"/>
        <end position="275"/>
    </location>
</feature>
<evidence type="ECO:0000313" key="4">
    <source>
        <dbReference type="Proteomes" id="UP000250321"/>
    </source>
</evidence>
<proteinExistence type="predicted"/>
<dbReference type="Pfam" id="PF03109">
    <property type="entry name" value="ABC1"/>
    <property type="match status" value="1"/>
</dbReference>
<accession>A0A314Z5M4</accession>
<evidence type="ECO:0000313" key="3">
    <source>
        <dbReference type="EMBL" id="PQQ13980.1"/>
    </source>
</evidence>